<dbReference type="InterPro" id="IPR000182">
    <property type="entry name" value="GNAT_dom"/>
</dbReference>
<dbReference type="Gene3D" id="3.40.630.30">
    <property type="match status" value="1"/>
</dbReference>
<organism evidence="2">
    <name type="scientific">marine sediment metagenome</name>
    <dbReference type="NCBI Taxonomy" id="412755"/>
    <lineage>
        <taxon>unclassified sequences</taxon>
        <taxon>metagenomes</taxon>
        <taxon>ecological metagenomes</taxon>
    </lineage>
</organism>
<accession>X0UX36</accession>
<evidence type="ECO:0000313" key="2">
    <source>
        <dbReference type="EMBL" id="GAG03767.1"/>
    </source>
</evidence>
<protein>
    <recommendedName>
        <fullName evidence="1">N-acetyltransferase domain-containing protein</fullName>
    </recommendedName>
</protein>
<evidence type="ECO:0000259" key="1">
    <source>
        <dbReference type="PROSITE" id="PS51186"/>
    </source>
</evidence>
<gene>
    <name evidence="2" type="ORF">S01H1_38275</name>
</gene>
<dbReference type="Pfam" id="PF13508">
    <property type="entry name" value="Acetyltransf_7"/>
    <property type="match status" value="1"/>
</dbReference>
<comment type="caution">
    <text evidence="2">The sequence shown here is derived from an EMBL/GenBank/DDBJ whole genome shotgun (WGS) entry which is preliminary data.</text>
</comment>
<dbReference type="PROSITE" id="PS51186">
    <property type="entry name" value="GNAT"/>
    <property type="match status" value="1"/>
</dbReference>
<reference evidence="2" key="1">
    <citation type="journal article" date="2014" name="Front. Microbiol.">
        <title>High frequency of phylogenetically diverse reductive dehalogenase-homologous genes in deep subseafloor sedimentary metagenomes.</title>
        <authorList>
            <person name="Kawai M."/>
            <person name="Futagami T."/>
            <person name="Toyoda A."/>
            <person name="Takaki Y."/>
            <person name="Nishi S."/>
            <person name="Hori S."/>
            <person name="Arai W."/>
            <person name="Tsubouchi T."/>
            <person name="Morono Y."/>
            <person name="Uchiyama I."/>
            <person name="Ito T."/>
            <person name="Fujiyama A."/>
            <person name="Inagaki F."/>
            <person name="Takami H."/>
        </authorList>
    </citation>
    <scope>NUCLEOTIDE SEQUENCE</scope>
    <source>
        <strain evidence="2">Expedition CK06-06</strain>
    </source>
</reference>
<dbReference type="GO" id="GO:0016747">
    <property type="term" value="F:acyltransferase activity, transferring groups other than amino-acyl groups"/>
    <property type="evidence" value="ECO:0007669"/>
    <property type="project" value="InterPro"/>
</dbReference>
<dbReference type="InterPro" id="IPR016181">
    <property type="entry name" value="Acyl_CoA_acyltransferase"/>
</dbReference>
<feature type="non-terminal residue" evidence="2">
    <location>
        <position position="1"/>
    </location>
</feature>
<dbReference type="AlphaFoldDB" id="X0UX36"/>
<proteinExistence type="predicted"/>
<dbReference type="SUPFAM" id="SSF55729">
    <property type="entry name" value="Acyl-CoA N-acyltransferases (Nat)"/>
    <property type="match status" value="1"/>
</dbReference>
<feature type="domain" description="N-acetyltransferase" evidence="1">
    <location>
        <begin position="1"/>
        <end position="77"/>
    </location>
</feature>
<name>X0UX36_9ZZZZ</name>
<dbReference type="EMBL" id="BARS01024086">
    <property type="protein sequence ID" value="GAG03767.1"/>
    <property type="molecule type" value="Genomic_DNA"/>
</dbReference>
<dbReference type="CDD" id="cd04301">
    <property type="entry name" value="NAT_SF"/>
    <property type="match status" value="1"/>
</dbReference>
<sequence length="95" mass="10460">TKDWYGLGPISVLPECQKQGIGKALINEGLSMLKNMGGQGCALVGDPNYYKRFGFKNFPELVHEGIPQEVFLALPFNEKVPQGTIEFHDSYLATG</sequence>